<dbReference type="AlphaFoldDB" id="A0A8S0WPH6"/>
<protein>
    <submittedName>
        <fullName evidence="3">Metallo-beta-lactamase super protein</fullName>
    </submittedName>
    <submittedName>
        <fullName evidence="2">Metallo-beta-lactamase superfamily</fullName>
    </submittedName>
</protein>
<proteinExistence type="predicted"/>
<evidence type="ECO:0000313" key="3">
    <source>
        <dbReference type="EMBL" id="CEJ08232.1"/>
    </source>
</evidence>
<evidence type="ECO:0000313" key="4">
    <source>
        <dbReference type="Proteomes" id="UP001071230"/>
    </source>
</evidence>
<dbReference type="EMBL" id="LR746496">
    <property type="protein sequence ID" value="CAA7601924.1"/>
    <property type="molecule type" value="Genomic_DNA"/>
</dbReference>
<evidence type="ECO:0000259" key="1">
    <source>
        <dbReference type="SMART" id="SM00849"/>
    </source>
</evidence>
<feature type="domain" description="Metallo-beta-lactamase" evidence="1">
    <location>
        <begin position="15"/>
        <end position="196"/>
    </location>
</feature>
<dbReference type="Proteomes" id="UP001071230">
    <property type="component" value="Unassembled WGS sequence"/>
</dbReference>
<dbReference type="PANTHER" id="PTHR42951:SF17">
    <property type="entry name" value="METALLO-BETA-LACTAMASE DOMAIN-CONTAINING PROTEIN"/>
    <property type="match status" value="1"/>
</dbReference>
<dbReference type="InterPro" id="IPR050855">
    <property type="entry name" value="NDM-1-like"/>
</dbReference>
<reference evidence="2" key="2">
    <citation type="submission" date="2020-01" db="EMBL/GenBank/DDBJ databases">
        <authorList>
            <person name="Hornung B."/>
        </authorList>
    </citation>
    <scope>NUCLEOTIDE SEQUENCE</scope>
    <source>
        <strain evidence="2">PacBioINE</strain>
    </source>
</reference>
<reference evidence="3" key="1">
    <citation type="submission" date="2014-11" db="EMBL/GenBank/DDBJ databases">
        <authorList>
            <person name="Hornung B.V."/>
        </authorList>
    </citation>
    <scope>NUCLEOTIDE SEQUENCE</scope>
    <source>
        <strain evidence="3">INE</strain>
    </source>
</reference>
<dbReference type="Pfam" id="PF00753">
    <property type="entry name" value="Lactamase_B"/>
    <property type="match status" value="1"/>
</dbReference>
<dbReference type="InterPro" id="IPR001279">
    <property type="entry name" value="Metallo-B-lactamas"/>
</dbReference>
<dbReference type="SUPFAM" id="SSF56281">
    <property type="entry name" value="Metallo-hydrolase/oxidoreductase"/>
    <property type="match status" value="1"/>
</dbReference>
<dbReference type="PANTHER" id="PTHR42951">
    <property type="entry name" value="METALLO-BETA-LACTAMASE DOMAIN-CONTAINING"/>
    <property type="match status" value="1"/>
</dbReference>
<dbReference type="RefSeq" id="WP_240985385.1">
    <property type="nucleotide sequence ID" value="NZ_LR746496.1"/>
</dbReference>
<dbReference type="KEGG" id="aacx:DEACI_2595"/>
<sequence>MLITDEVHQVDGVKGAHVYLVASQEPFLVDTGMPGQERRIIEYIRSVGLNPRHLTGIILTHFDLDHIGSVQNLASALQCPVYAQEAEIPYIRGQKPRPGMKRFLPHLVSPIYGSLRAPEEVRPCAEMFHDWEVLPTPGHTPGHIVLYRNGIAIVGDLLQGGRIRPAPPYLTWNSGQLKESIRQLISRPLRWILPGHGPATPASNHWLDRLERTL</sequence>
<dbReference type="CDD" id="cd07721">
    <property type="entry name" value="yflN-like_MBL-fold"/>
    <property type="match status" value="1"/>
</dbReference>
<name>A0A8S0WPH6_9FIRM</name>
<dbReference type="Proteomes" id="UP000836597">
    <property type="component" value="Chromosome"/>
</dbReference>
<keyword evidence="4" id="KW-1185">Reference proteome</keyword>
<evidence type="ECO:0000313" key="2">
    <source>
        <dbReference type="EMBL" id="CAA7601924.1"/>
    </source>
</evidence>
<accession>A0A8S0WPH6</accession>
<dbReference type="SMART" id="SM00849">
    <property type="entry name" value="Lactamase_B"/>
    <property type="match status" value="1"/>
</dbReference>
<organism evidence="2">
    <name type="scientific">Acididesulfobacillus acetoxydans</name>
    <dbReference type="NCBI Taxonomy" id="1561005"/>
    <lineage>
        <taxon>Bacteria</taxon>
        <taxon>Bacillati</taxon>
        <taxon>Bacillota</taxon>
        <taxon>Clostridia</taxon>
        <taxon>Eubacteriales</taxon>
        <taxon>Peptococcaceae</taxon>
        <taxon>Acididesulfobacillus</taxon>
    </lineage>
</organism>
<dbReference type="EMBL" id="CDGJ01000078">
    <property type="protein sequence ID" value="CEJ08232.1"/>
    <property type="molecule type" value="Genomic_DNA"/>
</dbReference>
<dbReference type="InterPro" id="IPR036866">
    <property type="entry name" value="RibonucZ/Hydroxyglut_hydro"/>
</dbReference>
<dbReference type="Gene3D" id="3.60.15.10">
    <property type="entry name" value="Ribonuclease Z/Hydroxyacylglutathione hydrolase-like"/>
    <property type="match status" value="1"/>
</dbReference>
<gene>
    <name evidence="2" type="ORF">DEACI_2595</name>
    <name evidence="3" type="ORF">DEACI_2707</name>
</gene>